<dbReference type="Pfam" id="PF00188">
    <property type="entry name" value="CAP"/>
    <property type="match status" value="1"/>
</dbReference>
<sequence>MLLLQERGGQHKIKWPFDCGFGPVDPTHLNPGSSGFPGSDPPKIGFAAQIPVPHANISHRKGKQMPVRCLKTICQSKQAGPPKHTLSKRSHPSMNDVDDNLQARFGLWEMVCNRSAEQERIIGRGNAKCKHCPNGILFSDRVLAMTRRTQLTAETMLTVVVLVAMAPACLGQLARYCNLNLCPAGDAHLGCTATAGFGSACYNRQPVQVPMTPGRKAAILEQHNRQREQIASGLLPGYLSAYRMPQLYWDDELQLLAEANARSCVYAHDHCRNTPSFPKAGQNIAIIRHFGLNLTKDGVIRYIIDHWFNEYPLAVNFVDRYPDGYTGPDFAHFTQIVNDRATRMACGMASWHTVQNGYTWTHDYLVCNYGHSNVIGDRSYTKGAPGAGCQSPRSQRGLHIQQLQSTFERNHALPSSPGEANGASRGSREMQAQEASKGGKWKTIVSSAAGHRRERCPSYPMLEAPGSLHYTSEESGGRGGEPARPADVV</sequence>
<dbReference type="InterPro" id="IPR001283">
    <property type="entry name" value="CRISP-related"/>
</dbReference>
<evidence type="ECO:0000256" key="1">
    <source>
        <dbReference type="ARBA" id="ARBA00004613"/>
    </source>
</evidence>
<dbReference type="Gene3D" id="3.40.33.10">
    <property type="entry name" value="CAP"/>
    <property type="match status" value="1"/>
</dbReference>
<reference evidence="3" key="1">
    <citation type="submission" date="2022-08" db="UniProtKB">
        <authorList>
            <consortium name="EnsemblMetazoa"/>
        </authorList>
    </citation>
    <scope>IDENTIFICATION</scope>
    <source>
        <strain evidence="3">EBRO</strain>
    </source>
</reference>
<accession>A0A182J9L8</accession>
<dbReference type="EnsemblMetazoa" id="AATE013972-RA">
    <property type="protein sequence ID" value="AATE013972-PA.1"/>
    <property type="gene ID" value="AATE013972"/>
</dbReference>
<dbReference type="SUPFAM" id="SSF55797">
    <property type="entry name" value="PR-1-like"/>
    <property type="match status" value="1"/>
</dbReference>
<evidence type="ECO:0000256" key="2">
    <source>
        <dbReference type="ARBA" id="ARBA00022525"/>
    </source>
</evidence>
<dbReference type="GO" id="GO:0005576">
    <property type="term" value="C:extracellular region"/>
    <property type="evidence" value="ECO:0007669"/>
    <property type="project" value="UniProtKB-SubCell"/>
</dbReference>
<dbReference type="InterPro" id="IPR014044">
    <property type="entry name" value="CAP_dom"/>
</dbReference>
<dbReference type="VEuPathDB" id="VectorBase:AATE013972"/>
<organism evidence="3">
    <name type="scientific">Anopheles atroparvus</name>
    <name type="common">European mosquito</name>
    <dbReference type="NCBI Taxonomy" id="41427"/>
    <lineage>
        <taxon>Eukaryota</taxon>
        <taxon>Metazoa</taxon>
        <taxon>Ecdysozoa</taxon>
        <taxon>Arthropoda</taxon>
        <taxon>Hexapoda</taxon>
        <taxon>Insecta</taxon>
        <taxon>Pterygota</taxon>
        <taxon>Neoptera</taxon>
        <taxon>Endopterygota</taxon>
        <taxon>Diptera</taxon>
        <taxon>Nematocera</taxon>
        <taxon>Culicoidea</taxon>
        <taxon>Culicidae</taxon>
        <taxon>Anophelinae</taxon>
        <taxon>Anopheles</taxon>
    </lineage>
</organism>
<dbReference type="AlphaFoldDB" id="A0A182J9L8"/>
<dbReference type="STRING" id="41427.A0A182J9L8"/>
<evidence type="ECO:0000313" key="3">
    <source>
        <dbReference type="EnsemblMetazoa" id="AATE013972-PA.1"/>
    </source>
</evidence>
<dbReference type="CDD" id="cd05380">
    <property type="entry name" value="CAP_euk"/>
    <property type="match status" value="1"/>
</dbReference>
<dbReference type="InterPro" id="IPR035940">
    <property type="entry name" value="CAP_sf"/>
</dbReference>
<proteinExistence type="predicted"/>
<dbReference type="SMART" id="SM00198">
    <property type="entry name" value="SCP"/>
    <property type="match status" value="1"/>
</dbReference>
<comment type="subcellular location">
    <subcellularLocation>
        <location evidence="1">Secreted</location>
    </subcellularLocation>
</comment>
<protein>
    <submittedName>
        <fullName evidence="3">SCP domain-containing protein</fullName>
    </submittedName>
</protein>
<dbReference type="PANTHER" id="PTHR10334">
    <property type="entry name" value="CYSTEINE-RICH SECRETORY PROTEIN-RELATED"/>
    <property type="match status" value="1"/>
</dbReference>
<name>A0A182J9L8_ANOAO</name>
<keyword evidence="2" id="KW-0964">Secreted</keyword>